<dbReference type="KEGG" id="pyo:PY17X_1128000"/>
<dbReference type="EMBL" id="LK934639">
    <property type="protein sequence ID" value="CDU18967.1"/>
    <property type="molecule type" value="Genomic_DNA"/>
</dbReference>
<dbReference type="FunFam" id="3.40.50.12780:FF:000045">
    <property type="entry name" value="Acetyl-CoA synthetase, putative"/>
    <property type="match status" value="1"/>
</dbReference>
<dbReference type="PANTHER" id="PTHR24095:SF14">
    <property type="entry name" value="ACETYL-COENZYME A SYNTHETASE 1"/>
    <property type="match status" value="1"/>
</dbReference>
<dbReference type="EMBL" id="LM993665">
    <property type="protein sequence ID" value="VTZ79552.1"/>
    <property type="molecule type" value="Genomic_DNA"/>
</dbReference>
<dbReference type="VEuPathDB" id="PlasmoDB:PYYM_1128800"/>
<evidence type="ECO:0000259" key="8">
    <source>
        <dbReference type="Pfam" id="PF16177"/>
    </source>
</evidence>
<reference evidence="9" key="3">
    <citation type="submission" date="2014-05" db="EMBL/GenBank/DDBJ databases">
        <authorList>
            <person name="Aslett A.Martin."/>
            <person name="De Silva Nishadi"/>
        </authorList>
    </citation>
    <scope>NUCLEOTIDE SEQUENCE</scope>
    <source>
        <strain evidence="9">YM</strain>
    </source>
</reference>
<dbReference type="VEuPathDB" id="PlasmoDB:Py17XNL_001105674"/>
<dbReference type="Gene3D" id="3.30.300.30">
    <property type="match status" value="1"/>
</dbReference>
<dbReference type="InterPro" id="IPR045851">
    <property type="entry name" value="AMP-bd_C_sf"/>
</dbReference>
<dbReference type="SUPFAM" id="SSF56801">
    <property type="entry name" value="Acetyl-CoA synthetase-like"/>
    <property type="match status" value="1"/>
</dbReference>
<evidence type="ECO:0000256" key="3">
    <source>
        <dbReference type="ARBA" id="ARBA00022598"/>
    </source>
</evidence>
<dbReference type="Gene3D" id="3.40.50.12780">
    <property type="entry name" value="N-terminal domain of ligase-like"/>
    <property type="match status" value="2"/>
</dbReference>
<accession>A0A078KCN3</accession>
<dbReference type="RefSeq" id="XP_730623.1">
    <property type="nucleotide sequence ID" value="XM_725530.1"/>
</dbReference>
<evidence type="ECO:0000313" key="10">
    <source>
        <dbReference type="EMBL" id="VTZ79552.1"/>
    </source>
</evidence>
<evidence type="ECO:0000313" key="12">
    <source>
        <dbReference type="Proteomes" id="UP000072904"/>
    </source>
</evidence>
<evidence type="ECO:0000256" key="2">
    <source>
        <dbReference type="ARBA" id="ARBA00013275"/>
    </source>
</evidence>
<reference evidence="10" key="4">
    <citation type="submission" date="2019-05" db="EMBL/GenBank/DDBJ databases">
        <authorList>
            <consortium name="Pathogen Informatics"/>
        </authorList>
    </citation>
    <scope>NUCLEOTIDE SEQUENCE</scope>
    <source>
        <strain evidence="10">17X</strain>
    </source>
</reference>
<dbReference type="Pfam" id="PF16177">
    <property type="entry name" value="ACAS_N"/>
    <property type="match status" value="1"/>
</dbReference>
<evidence type="ECO:0000313" key="9">
    <source>
        <dbReference type="EMBL" id="CDU18967.1"/>
    </source>
</evidence>
<dbReference type="InterPro" id="IPR042099">
    <property type="entry name" value="ANL_N_sf"/>
</dbReference>
<dbReference type="VEuPathDB" id="PlasmoDB:PY02707"/>
<feature type="domain" description="AMP-binding enzyme C-terminal" evidence="7">
    <location>
        <begin position="867"/>
        <end position="904"/>
    </location>
</feature>
<evidence type="ECO:0000256" key="5">
    <source>
        <dbReference type="ARBA" id="ARBA00022840"/>
    </source>
</evidence>
<dbReference type="InterPro" id="IPR025110">
    <property type="entry name" value="AMP-bd_C"/>
</dbReference>
<organism evidence="9 12">
    <name type="scientific">Plasmodium yoelii</name>
    <dbReference type="NCBI Taxonomy" id="5861"/>
    <lineage>
        <taxon>Eukaryota</taxon>
        <taxon>Sar</taxon>
        <taxon>Alveolata</taxon>
        <taxon>Apicomplexa</taxon>
        <taxon>Aconoidasida</taxon>
        <taxon>Haemosporida</taxon>
        <taxon>Plasmodiidae</taxon>
        <taxon>Plasmodium</taxon>
        <taxon>Plasmodium (Vinckeia)</taxon>
    </lineage>
</organism>
<comment type="similarity">
    <text evidence="1">Belongs to the ATP-dependent AMP-binding enzyme family.</text>
</comment>
<dbReference type="PROSITE" id="PS00455">
    <property type="entry name" value="AMP_BINDING"/>
    <property type="match status" value="1"/>
</dbReference>
<protein>
    <recommendedName>
        <fullName evidence="2">acetate--CoA ligase</fullName>
        <ecNumber evidence="2">6.2.1.1</ecNumber>
    </recommendedName>
</protein>
<dbReference type="PANTHER" id="PTHR24095">
    <property type="entry name" value="ACETYL-COENZYME A SYNTHETASE"/>
    <property type="match status" value="1"/>
</dbReference>
<dbReference type="InterPro" id="IPR020845">
    <property type="entry name" value="AMP-binding_CS"/>
</dbReference>
<dbReference type="OrthoDB" id="1706066at2759"/>
<sequence length="951" mass="107735">MNNAEHNGVASKMDSSKIDNIDIDENIFLNSKSFPVNEAYEVDQNKFGGNNQIKDIKEYKKMYEESIKNPELFWGDMAKNNLRWSKLFTKTYIGNFNKGNVSWFVNGKINACDNCVDRWVEKHPNKTAIIWEKDTPNDYKKISYQKLLEKVCKIANLLKMYGVKKQDCVTIYLPMIPELIYSMLACARIGAIHNVVFAGYSTRSLSERIVSSGSTILITSDFGLRGGKLTKLKNIADGAMEMSGMIKTCIVFKNKTKRNDNNNNSILNSKSNNMYNTSNICSQGSSHFLQYYAVGNATHKNNNDPSPNVYDSILHNDISNHIKEDTFDKKTENLNNCVTNNITGICSNSNHNDINLSSNNDTNDVNLSKNNKIDKKGTKEKDIQTLNKLISKNTNINKKNQNKENGTYKELYNNNDQYIIDGKENKLTENGTQMNGHISYDNNMINCNQVNAFEHINDYNIHNGHANYEQNCKSKYDFDENICTLKEGRDINGSMLMKNMRPYCPIEYVDSEDFLSILYTSGSTGKPKGVTHTTAGYLLYAFATSKYIFDIKDDDIFGCVADIGWVTGHTYVVYGPLLNGITTTLFSSIPTYPDCSRYWNLIQTHKITQFYTAPTALRTLMKHGDYYIKNYDLSSCRILGSVGEPINPETWRWYYNVVGKKKCVIVDTYWQTETGGIVIAPIPHLFKMKPGSASLPFFGIQLEILNSKTLEPLKGPNVCGILCIKSSWPGMLRTVYGNHNRLIKTYFEACPSYYFTGDGAYRDEDGYYWISGRIDDTLNVSGHRLGAAEIEHALVQHSCISESAVVSFSHKVKGEGILCFVVKKLTSFQKYPECNGDNNNNDELNNRSLLSSNDNIVQNHTHENYTDEKLIEELKLYVRKVIGPIATPDIICIVPDLPKTRSGKIIRRILRAIAIGLNDYGDISTVSNYDVIEIIKNKFMESKEKRYGVAS</sequence>
<feature type="domain" description="AMP-dependent synthetase/ligase" evidence="6">
    <location>
        <begin position="502"/>
        <end position="727"/>
    </location>
</feature>
<name>A0A078KCN3_PLAYE</name>
<gene>
    <name evidence="10" type="ORF">PY17X_1128000</name>
    <name evidence="9" type="ORF">PYYM_1128800</name>
</gene>
<proteinExistence type="inferred from homology"/>
<dbReference type="Proteomes" id="UP000072904">
    <property type="component" value="Chromosome 11"/>
</dbReference>
<keyword evidence="4" id="KW-0547">Nucleotide-binding</keyword>
<dbReference type="EC" id="6.2.1.1" evidence="2"/>
<dbReference type="GO" id="GO:0003987">
    <property type="term" value="F:acetate-CoA ligase activity"/>
    <property type="evidence" value="ECO:0007669"/>
    <property type="project" value="UniProtKB-EC"/>
</dbReference>
<evidence type="ECO:0000256" key="1">
    <source>
        <dbReference type="ARBA" id="ARBA00006432"/>
    </source>
</evidence>
<keyword evidence="3 9" id="KW-0436">Ligase</keyword>
<dbReference type="Pfam" id="PF00501">
    <property type="entry name" value="AMP-binding"/>
    <property type="match status" value="2"/>
</dbReference>
<dbReference type="InterPro" id="IPR000873">
    <property type="entry name" value="AMP-dep_synth/lig_dom"/>
</dbReference>
<feature type="domain" description="Acetyl-coenzyme A synthetase N-terminal" evidence="8">
    <location>
        <begin position="59"/>
        <end position="115"/>
    </location>
</feature>
<dbReference type="InterPro" id="IPR032387">
    <property type="entry name" value="ACAS_N"/>
</dbReference>
<dbReference type="OMA" id="INVSYNC"/>
<feature type="domain" description="AMP-dependent synthetase/ligase" evidence="6">
    <location>
        <begin position="117"/>
        <end position="255"/>
    </location>
</feature>
<reference evidence="10" key="2">
    <citation type="submission" date="2014-05" db="EMBL/GenBank/DDBJ databases">
        <authorList>
            <person name="Aslett M.A."/>
            <person name="De Silva N."/>
        </authorList>
    </citation>
    <scope>NUCLEOTIDE SEQUENCE</scope>
    <source>
        <strain evidence="10">17X</strain>
    </source>
</reference>
<keyword evidence="5" id="KW-0067">ATP-binding</keyword>
<dbReference type="GO" id="GO:0006085">
    <property type="term" value="P:acetyl-CoA biosynthetic process"/>
    <property type="evidence" value="ECO:0007669"/>
    <property type="project" value="TreeGrafter"/>
</dbReference>
<feature type="domain" description="AMP-binding enzyme C-terminal" evidence="7">
    <location>
        <begin position="789"/>
        <end position="824"/>
    </location>
</feature>
<dbReference type="GO" id="GO:0005524">
    <property type="term" value="F:ATP binding"/>
    <property type="evidence" value="ECO:0007669"/>
    <property type="project" value="UniProtKB-KW"/>
</dbReference>
<evidence type="ECO:0000313" key="11">
    <source>
        <dbReference type="Proteomes" id="UP000072874"/>
    </source>
</evidence>
<dbReference type="GeneID" id="3829847"/>
<evidence type="ECO:0000259" key="7">
    <source>
        <dbReference type="Pfam" id="PF13193"/>
    </source>
</evidence>
<dbReference type="Pfam" id="PF13193">
    <property type="entry name" value="AMP-binding_C"/>
    <property type="match status" value="2"/>
</dbReference>
<dbReference type="VEuPathDB" id="PlasmoDB:PY17X_1128000"/>
<reference evidence="11 12" key="1">
    <citation type="journal article" date="2014" name="BMC Biol.">
        <title>A comprehensive evaluation of rodent malaria parasite genomes and gene expression.</title>
        <authorList>
            <person name="Otto T.D."/>
            <person name="Bohme U."/>
            <person name="Jackson A.P."/>
            <person name="Hunt M."/>
            <person name="Franke-Fayard B."/>
            <person name="Hoeijmakers W.A."/>
            <person name="Religa A.A."/>
            <person name="Robertson L."/>
            <person name="Sanders M."/>
            <person name="Ogun S.A."/>
            <person name="Cunningham D."/>
            <person name="Erhart A."/>
            <person name="Billker O."/>
            <person name="Khan S.M."/>
            <person name="Stunnenberg H.G."/>
            <person name="Langhorne J."/>
            <person name="Holder A.A."/>
            <person name="Waters A.P."/>
            <person name="Newbold C.I."/>
            <person name="Pain A."/>
            <person name="Berriman M."/>
            <person name="Janse C.J."/>
        </authorList>
    </citation>
    <scope>NUCLEOTIDE SEQUENCE [LARGE SCALE GENOMIC DNA]</scope>
    <source>
        <strain evidence="10 11">17X</strain>
        <strain evidence="9 12">YM</strain>
    </source>
</reference>
<dbReference type="Proteomes" id="UP000072874">
    <property type="component" value="Chromosome 11"/>
</dbReference>
<evidence type="ECO:0000256" key="4">
    <source>
        <dbReference type="ARBA" id="ARBA00022741"/>
    </source>
</evidence>
<dbReference type="AlphaFoldDB" id="A0A078KCN3"/>
<evidence type="ECO:0000259" key="6">
    <source>
        <dbReference type="Pfam" id="PF00501"/>
    </source>
</evidence>